<dbReference type="EMBL" id="BRYB01002514">
    <property type="protein sequence ID" value="GMI20851.1"/>
    <property type="molecule type" value="Genomic_DNA"/>
</dbReference>
<evidence type="ECO:0000313" key="2">
    <source>
        <dbReference type="EMBL" id="GMI20851.1"/>
    </source>
</evidence>
<keyword evidence="1" id="KW-0460">Magnesium</keyword>
<comment type="function">
    <text evidence="1">Nuclease required for the repair of DNA interstrand cross-links (ICL). Acts as a 5'-3' exonuclease that anchors at a cut end of DNA and cleaves DNA successively at every third nucleotide, allowing to excise an ICL from one strand through flanking incisions.</text>
</comment>
<protein>
    <recommendedName>
        <fullName evidence="1">Fanconi-associated nuclease</fullName>
        <ecNumber evidence="1">3.1.4.1</ecNumber>
    </recommendedName>
</protein>
<proteinExistence type="inferred from homology"/>
<dbReference type="PANTHER" id="PTHR15749:SF4">
    <property type="entry name" value="FANCONI-ASSOCIATED NUCLEASE 1"/>
    <property type="match status" value="1"/>
</dbReference>
<organism evidence="2 3">
    <name type="scientific">Tetraparma gracilis</name>
    <dbReference type="NCBI Taxonomy" id="2962635"/>
    <lineage>
        <taxon>Eukaryota</taxon>
        <taxon>Sar</taxon>
        <taxon>Stramenopiles</taxon>
        <taxon>Ochrophyta</taxon>
        <taxon>Bolidophyceae</taxon>
        <taxon>Parmales</taxon>
        <taxon>Triparmaceae</taxon>
        <taxon>Tetraparma</taxon>
    </lineage>
</organism>
<dbReference type="EC" id="3.1.4.1" evidence="1"/>
<keyword evidence="3" id="KW-1185">Reference proteome</keyword>
<evidence type="ECO:0000256" key="1">
    <source>
        <dbReference type="RuleBase" id="RU365033"/>
    </source>
</evidence>
<dbReference type="InterPro" id="IPR033315">
    <property type="entry name" value="Fan1-like"/>
</dbReference>
<comment type="catalytic activity">
    <reaction evidence="1">
        <text>Hydrolytically removes 5'-nucleotides successively from the 3'-hydroxy termini of 3'-hydroxy-terminated oligonucleotides.</text>
        <dbReference type="EC" id="3.1.4.1"/>
    </reaction>
</comment>
<comment type="subcellular location">
    <subcellularLocation>
        <location evidence="1">Nucleus</location>
    </subcellularLocation>
</comment>
<keyword evidence="1" id="KW-0539">Nucleus</keyword>
<reference evidence="2 3" key="1">
    <citation type="journal article" date="2023" name="Commun. Biol.">
        <title>Genome analysis of Parmales, the sister group of diatoms, reveals the evolutionary specialization of diatoms from phago-mixotrophs to photoautotrophs.</title>
        <authorList>
            <person name="Ban H."/>
            <person name="Sato S."/>
            <person name="Yoshikawa S."/>
            <person name="Yamada K."/>
            <person name="Nakamura Y."/>
            <person name="Ichinomiya M."/>
            <person name="Sato N."/>
            <person name="Blanc-Mathieu R."/>
            <person name="Endo H."/>
            <person name="Kuwata A."/>
            <person name="Ogata H."/>
        </authorList>
    </citation>
    <scope>NUCLEOTIDE SEQUENCE [LARGE SCALE GENOMIC DNA]</scope>
</reference>
<keyword evidence="1" id="KW-0234">DNA repair</keyword>
<keyword evidence="1" id="KW-0227">DNA damage</keyword>
<keyword evidence="1" id="KW-0540">Nuclease</keyword>
<sequence>MKPFRPTSFHRADFPPLLHFLKQQSYPHMSLYSPPSSPSPPLFPTPLHFRAWCLSAELRAVFDHTVECLELRSALAAKARQAGRLAKARGEVEREEDPREVDLLDLLGLLDPEGRGALVAAFCGCYGGGGDAAGMELGEALEELEGSAESFPAEAERLQATVTLLAHFLLKHAPEAAKKEAIRTLGKEPHKRHLCPLAVLALLAYDGVDLLEKKGQHRLAAEVLLQVCGYGGGLELVRLLLPRRARGKAWDRLLIDVLTLERAAKKAGGGDAGEEGAKSGVPSSADLLAFALDPKRDGHIPHCFARVLARKAKQSLEKVYGKTPCREAVELGIRFDWRPIVDYSLANSVKEGQGKSHFVGHDDERNFRAQSVEKLAIEEYGLGNLPLREGKDNGDDATPRALPPLEGGGGGWKGFHDEGGHVRSLFRILFNHLMESLAEADEPDDSFLSPYMDTHPMLHCAETFYLHSPLSPKIKTLLATLTSLTTPETLTAFLHPIITASPDRSRARTLTFVACGLGGKGVAAIVRAFFYDFRHFSSGLPDLMLIRGIYADTNEVVDMGAWVGESFARDREREGEVQRHLSMLGDAEGDFLGMAGENQWSGQNRGARHRR</sequence>
<dbReference type="Proteomes" id="UP001165060">
    <property type="component" value="Unassembled WGS sequence"/>
</dbReference>
<keyword evidence="1" id="KW-0464">Manganese</keyword>
<dbReference type="PANTHER" id="PTHR15749">
    <property type="entry name" value="FANCONI-ASSOCIATED NUCLEASE 1"/>
    <property type="match status" value="1"/>
</dbReference>
<gene>
    <name evidence="2" type="ORF">TeGR_g13933</name>
</gene>
<accession>A0ABQ6M730</accession>
<comment type="cofactor">
    <cofactor evidence="1">
        <name>Mg(2+)</name>
        <dbReference type="ChEBI" id="CHEBI:18420"/>
    </cofactor>
    <cofactor evidence="1">
        <name>Mn(2+)</name>
        <dbReference type="ChEBI" id="CHEBI:29035"/>
    </cofactor>
</comment>
<comment type="similarity">
    <text evidence="1">Belongs to the FAN1 family.</text>
</comment>
<name>A0ABQ6M730_9STRA</name>
<keyword evidence="1" id="KW-0479">Metal-binding</keyword>
<keyword evidence="1" id="KW-0378">Hydrolase</keyword>
<comment type="caution">
    <text evidence="2">The sequence shown here is derived from an EMBL/GenBank/DDBJ whole genome shotgun (WGS) entry which is preliminary data.</text>
</comment>
<evidence type="ECO:0000313" key="3">
    <source>
        <dbReference type="Proteomes" id="UP001165060"/>
    </source>
</evidence>